<accession>A0A5J6VLV2</accession>
<dbReference type="InterPro" id="IPR015527">
    <property type="entry name" value="Pept_C26_g-glut_hydrolase"/>
</dbReference>
<keyword evidence="4" id="KW-0964">Secreted</keyword>
<comment type="similarity">
    <text evidence="2">Belongs to the peptidase C26 family.</text>
</comment>
<evidence type="ECO:0000256" key="5">
    <source>
        <dbReference type="ARBA" id="ARBA00022729"/>
    </source>
</evidence>
<dbReference type="GO" id="GO:0005576">
    <property type="term" value="C:extracellular region"/>
    <property type="evidence" value="ECO:0007669"/>
    <property type="project" value="UniProtKB-SubCell"/>
</dbReference>
<evidence type="ECO:0000256" key="4">
    <source>
        <dbReference type="ARBA" id="ARBA00022525"/>
    </source>
</evidence>
<reference evidence="7" key="1">
    <citation type="journal article" date="2019" name="Philos. Trans. R. Soc. Lond., B, Biol. Sci.">
        <title>Targeted metagenomic recovery of four divergent viruses reveals shared and distinctive characteristics of giant viruses of marine eukaryotes.</title>
        <authorList>
            <person name="Needham D.M."/>
            <person name="Poirier C."/>
            <person name="Hehenberger E."/>
            <person name="Jimenez V."/>
            <person name="Swalwell J.E."/>
            <person name="Santoro A.E."/>
            <person name="Worden A.Z."/>
        </authorList>
    </citation>
    <scope>NUCLEOTIDE SEQUENCE</scope>
    <source>
        <strain evidence="7">OPacV-421</strain>
    </source>
</reference>
<dbReference type="EMBL" id="MN448299">
    <property type="protein sequence ID" value="QFG75152.1"/>
    <property type="molecule type" value="Genomic_DNA"/>
</dbReference>
<dbReference type="InterPro" id="IPR029062">
    <property type="entry name" value="Class_I_gatase-like"/>
</dbReference>
<dbReference type="InterPro" id="IPR011697">
    <property type="entry name" value="Peptidase_C26"/>
</dbReference>
<dbReference type="GO" id="GO:0034722">
    <property type="term" value="F:gamma-glutamyl-peptidase activity"/>
    <property type="evidence" value="ECO:0007669"/>
    <property type="project" value="UniProtKB-EC"/>
</dbReference>
<dbReference type="EC" id="3.4.19.9" evidence="3"/>
<name>A0A5J6VLV2_9VIRU</name>
<keyword evidence="5" id="KW-0732">Signal</keyword>
<evidence type="ECO:0000256" key="6">
    <source>
        <dbReference type="ARBA" id="ARBA00022801"/>
    </source>
</evidence>
<dbReference type="Pfam" id="PF07722">
    <property type="entry name" value="Peptidase_C26"/>
    <property type="match status" value="1"/>
</dbReference>
<keyword evidence="6" id="KW-0378">Hydrolase</keyword>
<proteinExistence type="inferred from homology"/>
<evidence type="ECO:0000256" key="3">
    <source>
        <dbReference type="ARBA" id="ARBA00012886"/>
    </source>
</evidence>
<dbReference type="PROSITE" id="PS51275">
    <property type="entry name" value="PEPTIDASE_C26_GGH"/>
    <property type="match status" value="1"/>
</dbReference>
<dbReference type="PROSITE" id="PS51273">
    <property type="entry name" value="GATASE_TYPE_1"/>
    <property type="match status" value="1"/>
</dbReference>
<evidence type="ECO:0000256" key="2">
    <source>
        <dbReference type="ARBA" id="ARBA00011083"/>
    </source>
</evidence>
<comment type="subcellular location">
    <subcellularLocation>
        <location evidence="1">Secreted</location>
        <location evidence="1">Extracellular space</location>
    </subcellularLocation>
</comment>
<evidence type="ECO:0000256" key="1">
    <source>
        <dbReference type="ARBA" id="ARBA00004239"/>
    </source>
</evidence>
<dbReference type="GO" id="GO:0046900">
    <property type="term" value="P:tetrahydrofolylpolyglutamate metabolic process"/>
    <property type="evidence" value="ECO:0007669"/>
    <property type="project" value="TreeGrafter"/>
</dbReference>
<evidence type="ECO:0000313" key="7">
    <source>
        <dbReference type="EMBL" id="QFG75152.1"/>
    </source>
</evidence>
<organism evidence="7">
    <name type="scientific">Megaviridae environmental sample</name>
    <dbReference type="NCBI Taxonomy" id="1737588"/>
    <lineage>
        <taxon>Viruses</taxon>
        <taxon>Varidnaviria</taxon>
        <taxon>Bamfordvirae</taxon>
        <taxon>Nucleocytoviricota</taxon>
        <taxon>Megaviricetes</taxon>
        <taxon>Imitervirales</taxon>
        <taxon>Mimiviridae</taxon>
        <taxon>environmental samples</taxon>
    </lineage>
</organism>
<sequence length="314" mass="37306">MNHTIKTNMVKYKKIKHSKVTIGILLPPYISTTNTNIKAYLDPTYVKWLSKANAAVLPIMYNLPKHKLHNYLSQINGILLPGGGIDNKQTHSRSQFLAYQNALYLVIKYVKKQNDKKNYYPIWATCMSFQLLAILETHGKLKSRNLSLLDNVPYYGLDKLYMTNKLHRSKLKRLFTKKQIRTFKKRPSIYHYHERSFSLNNKIMKQLKNKISILAVNKDVKNKEYVSIYEFKKYPFYAVLFHPEYPLIDKKRVEIPVRNKQTRLISDKLGEFFIKECTKNKNVIKNVGKKSINHYPVYEFTKKNKFKRMYYFKN</sequence>
<dbReference type="PANTHER" id="PTHR11315:SF0">
    <property type="entry name" value="FOLATE GAMMA-GLUTAMYL HYDROLASE"/>
    <property type="match status" value="1"/>
</dbReference>
<protein>
    <recommendedName>
        <fullName evidence="3">folate gamma-glutamyl hydrolase</fullName>
        <ecNumber evidence="3">3.4.19.9</ecNumber>
    </recommendedName>
</protein>
<dbReference type="Gene3D" id="3.40.50.880">
    <property type="match status" value="1"/>
</dbReference>
<dbReference type="SUPFAM" id="SSF52317">
    <property type="entry name" value="Class I glutamine amidotransferase-like"/>
    <property type="match status" value="1"/>
</dbReference>
<dbReference type="PANTHER" id="PTHR11315">
    <property type="entry name" value="PROTEASE FAMILY C26 GAMMA-GLUTAMYL HYDROLASE"/>
    <property type="match status" value="1"/>
</dbReference>